<dbReference type="AlphaFoldDB" id="A0A369MR39"/>
<evidence type="ECO:0000313" key="5">
    <source>
        <dbReference type="Proteomes" id="UP000253857"/>
    </source>
</evidence>
<dbReference type="Proteomes" id="UP000253915">
    <property type="component" value="Unassembled WGS sequence"/>
</dbReference>
<dbReference type="Proteomes" id="UP000253752">
    <property type="component" value="Unassembled WGS sequence"/>
</dbReference>
<accession>A0A369MR39</accession>
<reference evidence="4 5" key="1">
    <citation type="journal article" date="2018" name="Elife">
        <title>Discovery and characterization of a prevalent human gut bacterial enzyme sufficient for the inactivation of a family of plant toxins.</title>
        <authorList>
            <person name="Koppel N."/>
            <person name="Bisanz J.E."/>
            <person name="Pandelia M.E."/>
            <person name="Turnbaugh P.J."/>
            <person name="Balskus E.P."/>
        </authorList>
    </citation>
    <scope>NUCLEOTIDE SEQUENCE [LARGE SCALE GENOMIC DNA]</scope>
    <source>
        <strain evidence="3 6">16A</strain>
        <strain evidence="2 5">FAA1-1-60AUCSF</strain>
        <strain evidence="1 4">MR1 #12</strain>
    </source>
</reference>
<sequence length="178" mass="20065">MFDPELAIERAIEYYRRKGYTEDWISQRLFSIRVRKNLTFEWRERGVKTNSEYAILTNDIYRAWSDMTAREYKTFKGLANESLRDNMSDLELALSTLAEATTAEVERATDPESLPEHREVARSGGEVAGIARKAAEKKIGGPVITSATAPDFGRLIMEVIEVQAIEEEGDALNADAAE</sequence>
<dbReference type="EMBL" id="PPUQ01000027">
    <property type="protein sequence ID" value="RDC34630.1"/>
    <property type="molecule type" value="Genomic_DNA"/>
</dbReference>
<dbReference type="EMBL" id="PPTX01000009">
    <property type="protein sequence ID" value="RDB79930.1"/>
    <property type="molecule type" value="Genomic_DNA"/>
</dbReference>
<evidence type="ECO:0000313" key="1">
    <source>
        <dbReference type="EMBL" id="RDB79930.1"/>
    </source>
</evidence>
<evidence type="ECO:0000313" key="2">
    <source>
        <dbReference type="EMBL" id="RDB87171.1"/>
    </source>
</evidence>
<dbReference type="RefSeq" id="WP_035585906.1">
    <property type="nucleotide sequence ID" value="NZ_AP031442.1"/>
</dbReference>
<evidence type="ECO:0000313" key="3">
    <source>
        <dbReference type="EMBL" id="RDC34630.1"/>
    </source>
</evidence>
<evidence type="ECO:0000313" key="6">
    <source>
        <dbReference type="Proteomes" id="UP000253915"/>
    </source>
</evidence>
<dbReference type="Proteomes" id="UP000253857">
    <property type="component" value="Unassembled WGS sequence"/>
</dbReference>
<protein>
    <submittedName>
        <fullName evidence="1">Uncharacterized protein</fullName>
    </submittedName>
</protein>
<dbReference type="EMBL" id="PPTY01000005">
    <property type="protein sequence ID" value="RDB87171.1"/>
    <property type="molecule type" value="Genomic_DNA"/>
</dbReference>
<organism evidence="1 4">
    <name type="scientific">Eggerthella lenta</name>
    <name type="common">Eubacterium lentum</name>
    <dbReference type="NCBI Taxonomy" id="84112"/>
    <lineage>
        <taxon>Bacteria</taxon>
        <taxon>Bacillati</taxon>
        <taxon>Actinomycetota</taxon>
        <taxon>Coriobacteriia</taxon>
        <taxon>Eggerthellales</taxon>
        <taxon>Eggerthellaceae</taxon>
        <taxon>Eggerthella</taxon>
    </lineage>
</organism>
<comment type="caution">
    <text evidence="1">The sequence shown here is derived from an EMBL/GenBank/DDBJ whole genome shotgun (WGS) entry which is preliminary data.</text>
</comment>
<evidence type="ECO:0000313" key="4">
    <source>
        <dbReference type="Proteomes" id="UP000253752"/>
    </source>
</evidence>
<proteinExistence type="predicted"/>
<name>A0A369MR39_EGGLN</name>
<gene>
    <name evidence="3" type="ORF">C1853_13805</name>
    <name evidence="2" type="ORF">C1871_04855</name>
    <name evidence="1" type="ORF">C1872_07080</name>
</gene>